<dbReference type="EMBL" id="CP033124">
    <property type="protein sequence ID" value="AYO52296.1"/>
    <property type="molecule type" value="Genomic_DNA"/>
</dbReference>
<keyword evidence="1" id="KW-0614">Plasmid</keyword>
<organism evidence="1 2">
    <name type="scientific">Acinetobacter wuhouensis</name>
    <dbReference type="NCBI Taxonomy" id="1879050"/>
    <lineage>
        <taxon>Bacteria</taxon>
        <taxon>Pseudomonadati</taxon>
        <taxon>Pseudomonadota</taxon>
        <taxon>Gammaproteobacteria</taxon>
        <taxon>Moraxellales</taxon>
        <taxon>Moraxellaceae</taxon>
        <taxon>Acinetobacter</taxon>
    </lineage>
</organism>
<dbReference type="Proteomes" id="UP000279962">
    <property type="component" value="Plasmid p4_010062"/>
</dbReference>
<dbReference type="AlphaFoldDB" id="A0A3G2SWX3"/>
<protein>
    <submittedName>
        <fullName evidence="1">Uncharacterized protein</fullName>
    </submittedName>
</protein>
<geneLocation type="plasmid" evidence="1 2">
    <name>p4_010062</name>
</geneLocation>
<evidence type="ECO:0000313" key="2">
    <source>
        <dbReference type="Proteomes" id="UP000279962"/>
    </source>
</evidence>
<reference evidence="1 2" key="1">
    <citation type="submission" date="2018-10" db="EMBL/GenBank/DDBJ databases">
        <title>The complete genome of Acinetobacter wuhouensis strain WCHAW010062.</title>
        <authorList>
            <person name="Hu Y."/>
            <person name="Long H."/>
            <person name="Feng Y."/>
            <person name="Zong Z."/>
        </authorList>
    </citation>
    <scope>NUCLEOTIDE SEQUENCE [LARGE SCALE GENOMIC DNA]</scope>
    <source>
        <strain evidence="1 2">WCHAW010062</strain>
        <plasmid evidence="1 2">p4_010062</plasmid>
    </source>
</reference>
<sequence>MHKTYGILILASFMVAGCSATQVKQANLGKIVGPQESRLILSTKNTVNVGDVMLRAGEYSKEGIKLETETFNLKDSHTTHLRHRQHTFTFSIPSGEYRLYSQNPNGSYYASEQTFSGLNGTKDGYGGLFVPNGSSNATEFYWNWNKPSNLLSAHQAELITPISGSIGKTSTVEKSRNSIPSATLTYAGVANGQVRFAYREFTDQGMARPAFTQEVALDYKPGSTYSYKSALFKVYKADLQSITFEIINPLY</sequence>
<name>A0A3G2SWX3_9GAMM</name>
<proteinExistence type="predicted"/>
<dbReference type="PROSITE" id="PS51257">
    <property type="entry name" value="PROKAR_LIPOPROTEIN"/>
    <property type="match status" value="1"/>
</dbReference>
<evidence type="ECO:0000313" key="1">
    <source>
        <dbReference type="EMBL" id="AYO52296.1"/>
    </source>
</evidence>
<gene>
    <name evidence="1" type="ORF">CDG68_00675</name>
</gene>
<accession>A0A3G2SWX3</accession>
<dbReference type="RefSeq" id="WP_087554399.1">
    <property type="nucleotide sequence ID" value="NZ_CP033124.1"/>
</dbReference>